<organism evidence="2 3">
    <name type="scientific">Burkholderia singularis</name>
    <dbReference type="NCBI Taxonomy" id="1503053"/>
    <lineage>
        <taxon>Bacteria</taxon>
        <taxon>Pseudomonadati</taxon>
        <taxon>Pseudomonadota</taxon>
        <taxon>Betaproteobacteria</taxon>
        <taxon>Burkholderiales</taxon>
        <taxon>Burkholderiaceae</taxon>
        <taxon>Burkholderia</taxon>
        <taxon>pseudomallei group</taxon>
    </lineage>
</organism>
<sequence length="906" mass="100463">MPTTPPINPSPNTITLSSDDTQRSSPSALSFQSPRVTTTSLTSSSRLSSYSRSSQQQDATTSNHRTVSPLSEINFEIALPFSNLNPNEQNDFIREIINEGYSEQENRPLASVTPMSVNTIQNWLTSDFPYHKQATTSPIQDRVELNSQVEETANIEQTSTAPASTAQETSARRQFGRRSIASAHPPPKVTAEILRLAHEKIGIGPGKIARHFFEKKYNLPSGTLQFHINVDGTLTERARRFLANPTRTSTITAEALQKAASMVQDSNKCISDIATEIGVKPKQLYPYLTKSGLSLAGKQALARCSGENVFQTLTTDLIQLGTQRIGKAFDKISLSEFCKNHSLSLALLRKYIKADGSLTTAGKNKLDTEQNKNQEIFKSQKSAIKTAALKIAKSNRWNFPFADLVFLHSLKFLTNTLNIKLDIVDLEKSHSIGNSSSPHIGKLFFNKNNHIFQIKNQFYIPPQDGDSIFHALNAMRIYNNQGNFGDYIINPSDQNGTLSLNLPSNDASIKSEINDLRYKAATYVMRNTDEIAQSVLNQQPREAVRAPSPAEFAPSRINANAGQAVCLPESSSASPHSYSSSTPMEESLSMDSHQPPDIIATGKNPGHGKKRVITPQLLELAQRTIVGNPKEIPSFLKEHGIKIDTLRLYISSHGLTLAGQQVLAADKDEKALKPLTVEMLQLASQSIGTKPGDMNRDEFARRNKISTTTLKYYLKADGTLSNQGKSRYRRWLPLFQNNQPAANSIANRRRAIREAALKLKNPGEWNFPHSDQLFSYFFSNFASDHHIRFGIQTSDYFQYIGNPNTSYTGTLILKQNHYNVQINENCYDVPADGDCAFHALNVLRLHSSNQGFGDYIVGPRRPDGIIPLSIPADDTTIKQEIGGTRYMAAEHAMRHIDELAEAIDGV</sequence>
<feature type="compositionally biased region" description="Polar residues" evidence="1">
    <location>
        <begin position="154"/>
        <end position="169"/>
    </location>
</feature>
<proteinExistence type="predicted"/>
<dbReference type="AlphaFoldDB" id="A0A238HAX7"/>
<accession>A0A238HAX7</accession>
<gene>
    <name evidence="2" type="ORF">BSIN_4979</name>
</gene>
<dbReference type="Proteomes" id="UP000198460">
    <property type="component" value="Unassembled WGS sequence"/>
</dbReference>
<evidence type="ECO:0008006" key="4">
    <source>
        <dbReference type="Google" id="ProtNLM"/>
    </source>
</evidence>
<feature type="compositionally biased region" description="Polar residues" evidence="1">
    <location>
        <begin position="55"/>
        <end position="67"/>
    </location>
</feature>
<dbReference type="RefSeq" id="WP_143757505.1">
    <property type="nucleotide sequence ID" value="NZ_FXAN01000095.1"/>
</dbReference>
<feature type="compositionally biased region" description="Low complexity" evidence="1">
    <location>
        <begin position="37"/>
        <end position="54"/>
    </location>
</feature>
<feature type="region of interest" description="Disordered" evidence="1">
    <location>
        <begin position="1"/>
        <end position="67"/>
    </location>
</feature>
<feature type="compositionally biased region" description="Polar residues" evidence="1">
    <location>
        <begin position="16"/>
        <end position="36"/>
    </location>
</feature>
<evidence type="ECO:0000313" key="3">
    <source>
        <dbReference type="Proteomes" id="UP000198460"/>
    </source>
</evidence>
<feature type="region of interest" description="Disordered" evidence="1">
    <location>
        <begin position="567"/>
        <end position="609"/>
    </location>
</feature>
<protein>
    <recommendedName>
        <fullName evidence="4">OTU domain-containing protein</fullName>
    </recommendedName>
</protein>
<dbReference type="EMBL" id="FXAN01000095">
    <property type="protein sequence ID" value="SMG02338.1"/>
    <property type="molecule type" value="Genomic_DNA"/>
</dbReference>
<feature type="region of interest" description="Disordered" evidence="1">
    <location>
        <begin position="154"/>
        <end position="186"/>
    </location>
</feature>
<name>A0A238HAX7_9BURK</name>
<feature type="compositionally biased region" description="Low complexity" evidence="1">
    <location>
        <begin position="570"/>
        <end position="581"/>
    </location>
</feature>
<reference evidence="2 3" key="1">
    <citation type="submission" date="2017-04" db="EMBL/GenBank/DDBJ databases">
        <authorList>
            <person name="Afonso C.L."/>
            <person name="Miller P.J."/>
            <person name="Scott M.A."/>
            <person name="Spackman E."/>
            <person name="Goraichik I."/>
            <person name="Dimitrov K.M."/>
            <person name="Suarez D.L."/>
            <person name="Swayne D.E."/>
        </authorList>
    </citation>
    <scope>NUCLEOTIDE SEQUENCE [LARGE SCALE GENOMIC DNA]</scope>
    <source>
        <strain evidence="2">LMG 28154</strain>
    </source>
</reference>
<evidence type="ECO:0000256" key="1">
    <source>
        <dbReference type="SAM" id="MobiDB-lite"/>
    </source>
</evidence>
<evidence type="ECO:0000313" key="2">
    <source>
        <dbReference type="EMBL" id="SMG02338.1"/>
    </source>
</evidence>